<keyword evidence="1" id="KW-0812">Transmembrane</keyword>
<accession>A0A398D6S8</accession>
<feature type="transmembrane region" description="Helical" evidence="1">
    <location>
        <begin position="107"/>
        <end position="128"/>
    </location>
</feature>
<name>A0A398D6S8_9BACT</name>
<keyword evidence="1" id="KW-0472">Membrane</keyword>
<evidence type="ECO:0000313" key="2">
    <source>
        <dbReference type="EMBL" id="RIE06804.1"/>
    </source>
</evidence>
<dbReference type="Proteomes" id="UP000266328">
    <property type="component" value="Unassembled WGS sequence"/>
</dbReference>
<keyword evidence="1" id="KW-1133">Transmembrane helix</keyword>
<evidence type="ECO:0000256" key="1">
    <source>
        <dbReference type="SAM" id="Phobius"/>
    </source>
</evidence>
<reference evidence="2 3" key="1">
    <citation type="submission" date="2018-09" db="EMBL/GenBank/DDBJ databases">
        <title>Discovery and Ecogenomic Context for Candidatus Cryosericales, a Global Caldiserica Order Active in Thawing Permafrost.</title>
        <authorList>
            <person name="Martinez M.A."/>
            <person name="Woodcroft B.J."/>
            <person name="Ignacio Espinoza J.C."/>
            <person name="Zayed A."/>
            <person name="Singleton C.M."/>
            <person name="Boyd J."/>
            <person name="Li Y.-F."/>
            <person name="Purvine S."/>
            <person name="Maughan H."/>
            <person name="Hodgkins S.B."/>
            <person name="Anderson D."/>
            <person name="Sederholm M."/>
            <person name="Temperton B."/>
            <person name="Saleska S.R."/>
            <person name="Tyson G.W."/>
            <person name="Rich V.I."/>
        </authorList>
    </citation>
    <scope>NUCLEOTIDE SEQUENCE [LARGE SCALE GENOMIC DNA]</scope>
    <source>
        <strain evidence="2 3">SMC7</strain>
    </source>
</reference>
<gene>
    <name evidence="2" type="ORF">SMC7_00720</name>
</gene>
<dbReference type="EMBL" id="QXIS01000004">
    <property type="protein sequence ID" value="RIE06804.1"/>
    <property type="molecule type" value="Genomic_DNA"/>
</dbReference>
<evidence type="ECO:0000313" key="3">
    <source>
        <dbReference type="Proteomes" id="UP000266328"/>
    </source>
</evidence>
<proteinExistence type="predicted"/>
<sequence length="134" mass="14420">MARKQSNQEYADVVLQTLYAKDIGARARGIDDLVRLANSRLDGADKQTLLNIVGSKAGLFGQGLVDCRPAEGDGAIFGILDIELTDAGRAHVREQQLPSPRKVLPRWLAAGLIFLAGAVATAVVEWLVRRLLGS</sequence>
<organism evidence="2 3">
    <name type="scientific">Candidatus Cryosericum terrychapinii</name>
    <dbReference type="NCBI Taxonomy" id="2290919"/>
    <lineage>
        <taxon>Bacteria</taxon>
        <taxon>Pseudomonadati</taxon>
        <taxon>Caldisericota/Cryosericota group</taxon>
        <taxon>Candidatus Cryosericota</taxon>
        <taxon>Candidatus Cryosericia</taxon>
        <taxon>Candidatus Cryosericales</taxon>
        <taxon>Candidatus Cryosericaceae</taxon>
        <taxon>Candidatus Cryosericum</taxon>
    </lineage>
</organism>
<dbReference type="AlphaFoldDB" id="A0A398D6S8"/>
<keyword evidence="3" id="KW-1185">Reference proteome</keyword>
<protein>
    <submittedName>
        <fullName evidence="2">Uncharacterized protein</fullName>
    </submittedName>
</protein>
<dbReference type="RefSeq" id="WP_119088473.1">
    <property type="nucleotide sequence ID" value="NZ_QXIS01000004.1"/>
</dbReference>
<comment type="caution">
    <text evidence="2">The sequence shown here is derived from an EMBL/GenBank/DDBJ whole genome shotgun (WGS) entry which is preliminary data.</text>
</comment>